<gene>
    <name evidence="1" type="ORF">BOO69_09705</name>
</gene>
<sequence>MTLPLWPAALPDPLRAAYLSQRQDIRLRRAANGPPSFRRRYSSNAELVTLGIEVTRTGKALFDQFYDLDTRQGTLPFKMPDPATDGRPLLTEGGLPLLTETGAPILVSASWLCVFGEPVPSERIVGGRFEITFNVAVMP</sequence>
<evidence type="ECO:0000313" key="1">
    <source>
        <dbReference type="EMBL" id="APE43659.1"/>
    </source>
</evidence>
<dbReference type="KEGG" id="suam:BOO69_09705"/>
<dbReference type="AlphaFoldDB" id="A0A1J0WH75"/>
<reference evidence="1 2" key="1">
    <citation type="submission" date="2016-11" db="EMBL/GenBank/DDBJ databases">
        <title>Complete genome sequence of Sulfitobacter sp. AM1-D1, a toxic bacteria associated with marine dinoflagellate Alexandrium minutum in East China Sea.</title>
        <authorList>
            <person name="Yang Q."/>
            <person name="Zhang X."/>
            <person name="Tian X."/>
        </authorList>
    </citation>
    <scope>NUCLEOTIDE SEQUENCE [LARGE SCALE GENOMIC DNA]</scope>
    <source>
        <strain evidence="1 2">AM1-D1</strain>
    </source>
</reference>
<accession>A0A1J0WH75</accession>
<dbReference type="STRING" id="1917485.BOO69_09705"/>
<keyword evidence="2" id="KW-1185">Reference proteome</keyword>
<dbReference type="OrthoDB" id="7858450at2"/>
<name>A0A1J0WH75_9RHOB</name>
<organism evidence="1 2">
    <name type="scientific">Sulfitobacter alexandrii</name>
    <dbReference type="NCBI Taxonomy" id="1917485"/>
    <lineage>
        <taxon>Bacteria</taxon>
        <taxon>Pseudomonadati</taxon>
        <taxon>Pseudomonadota</taxon>
        <taxon>Alphaproteobacteria</taxon>
        <taxon>Rhodobacterales</taxon>
        <taxon>Roseobacteraceae</taxon>
        <taxon>Sulfitobacter</taxon>
    </lineage>
</organism>
<dbReference type="EMBL" id="CP018076">
    <property type="protein sequence ID" value="APE43659.1"/>
    <property type="molecule type" value="Genomic_DNA"/>
</dbReference>
<dbReference type="RefSeq" id="WP_071971993.1">
    <property type="nucleotide sequence ID" value="NZ_CP018076.1"/>
</dbReference>
<protein>
    <submittedName>
        <fullName evidence="1">Uncharacterized protein</fullName>
    </submittedName>
</protein>
<proteinExistence type="predicted"/>
<evidence type="ECO:0000313" key="2">
    <source>
        <dbReference type="Proteomes" id="UP000181897"/>
    </source>
</evidence>
<dbReference type="Proteomes" id="UP000181897">
    <property type="component" value="Chromosome"/>
</dbReference>